<dbReference type="AlphaFoldDB" id="A0A1H2KLE0"/>
<protein>
    <recommendedName>
        <fullName evidence="3">DUF2877 domain-containing protein</fullName>
    </recommendedName>
</protein>
<reference evidence="2" key="1">
    <citation type="submission" date="2016-10" db="EMBL/GenBank/DDBJ databases">
        <authorList>
            <person name="Varghese N."/>
            <person name="Submissions S."/>
        </authorList>
    </citation>
    <scope>NUCLEOTIDE SEQUENCE [LARGE SCALE GENOMIC DNA]</scope>
    <source>
        <strain evidence="2">DSM 45079</strain>
    </source>
</reference>
<evidence type="ECO:0000313" key="2">
    <source>
        <dbReference type="Proteomes" id="UP000182977"/>
    </source>
</evidence>
<dbReference type="Pfam" id="PF11392">
    <property type="entry name" value="AllH"/>
    <property type="match status" value="1"/>
</dbReference>
<sequence length="289" mass="28569">MPAPTVPTGVRATRPWPGDASRQVLPGAASTTVAALVGGPRLAGEVVAATRTLTAVLVDHGAGPVLLCLTGPAAVRLPCAVVTPWPVAGLRPGQRALVGEGELRIGDDDGAVVTVARWWRARAAVIGDIGLARRRTAGQTDQPALDGAVVAAAGRLGLALLCGDGDELAEAVDGLLGLGPGLTPAGDDVLAGALVVATAVGPRAAARLADAVEAAGPLHRTTAVSAGLLPYAARGLAVPQFTAYLAALGSARGDVDATERRLLAVGHTSGAAMRLGARVALAALAGATR</sequence>
<keyword evidence="2" id="KW-1185">Reference proteome</keyword>
<dbReference type="RefSeq" id="WP_052762982.1">
    <property type="nucleotide sequence ID" value="NZ_LBMC01000047.1"/>
</dbReference>
<name>A0A1H2KLE0_9ACTN</name>
<evidence type="ECO:0008006" key="3">
    <source>
        <dbReference type="Google" id="ProtNLM"/>
    </source>
</evidence>
<gene>
    <name evidence="1" type="ORF">SAMN04488563_3972</name>
</gene>
<dbReference type="Proteomes" id="UP000182977">
    <property type="component" value="Chromosome I"/>
</dbReference>
<dbReference type="OrthoDB" id="5193344at2"/>
<accession>A0A1H2KLE0</accession>
<dbReference type="InterPro" id="IPR021530">
    <property type="entry name" value="AllH-like"/>
</dbReference>
<organism evidence="1 2">
    <name type="scientific">Jiangella alkaliphila</name>
    <dbReference type="NCBI Taxonomy" id="419479"/>
    <lineage>
        <taxon>Bacteria</taxon>
        <taxon>Bacillati</taxon>
        <taxon>Actinomycetota</taxon>
        <taxon>Actinomycetes</taxon>
        <taxon>Jiangellales</taxon>
        <taxon>Jiangellaceae</taxon>
        <taxon>Jiangella</taxon>
    </lineage>
</organism>
<dbReference type="STRING" id="419479.SAMN04488563_3972"/>
<dbReference type="EMBL" id="LT629791">
    <property type="protein sequence ID" value="SDU69453.1"/>
    <property type="molecule type" value="Genomic_DNA"/>
</dbReference>
<evidence type="ECO:0000313" key="1">
    <source>
        <dbReference type="EMBL" id="SDU69453.1"/>
    </source>
</evidence>
<proteinExistence type="predicted"/>